<dbReference type="AlphaFoldDB" id="A0A1H1A7W8"/>
<dbReference type="PANTHER" id="PTHR22916:SF3">
    <property type="entry name" value="UDP-GLCNAC:BETAGAL BETA-1,3-N-ACETYLGLUCOSAMINYLTRANSFERASE-LIKE PROTEIN 1"/>
    <property type="match status" value="1"/>
</dbReference>
<evidence type="ECO:0000313" key="2">
    <source>
        <dbReference type="EMBL" id="SDQ35753.1"/>
    </source>
</evidence>
<dbReference type="Proteomes" id="UP000199627">
    <property type="component" value="Unassembled WGS sequence"/>
</dbReference>
<gene>
    <name evidence="2" type="ORF">SAMN05421664_1299</name>
</gene>
<reference evidence="3" key="1">
    <citation type="submission" date="2016-10" db="EMBL/GenBank/DDBJ databases">
        <authorList>
            <person name="Varghese N."/>
            <person name="Submissions S."/>
        </authorList>
    </citation>
    <scope>NUCLEOTIDE SEQUENCE [LARGE SCALE GENOMIC DNA]</scope>
    <source>
        <strain evidence="3">DSM 17072</strain>
    </source>
</reference>
<dbReference type="InterPro" id="IPR029044">
    <property type="entry name" value="Nucleotide-diphossugar_trans"/>
</dbReference>
<keyword evidence="3" id="KW-1185">Reference proteome</keyword>
<sequence>MKFSILIANYNNGKFFKDCYDSIISQEYKDWEVVIIDDRSTDDSVEIINKIIGTDPRFKLYENDANYGVGVTKSELIERSTGDICGYLDPDDVIKPKALKSAVEVLEKKKDVVLTYSRLAKCDENLNILKEFKSAMQVPNGQKYFFNFPIQIAPFVSFRRDVYMKTSKINPELKIAEDQDLYYKMYEVGKVEFINQTDYLYRAHIGGISQNHNKQKSYAYYAQAIWEAMQRRNLKEIHGRPIPPSYCDPQEIFDLLEYQNKMPFRIKKQITLRLQKLFG</sequence>
<organism evidence="2 3">
    <name type="scientific">Chryseobacterium soldanellicola</name>
    <dbReference type="NCBI Taxonomy" id="311333"/>
    <lineage>
        <taxon>Bacteria</taxon>
        <taxon>Pseudomonadati</taxon>
        <taxon>Bacteroidota</taxon>
        <taxon>Flavobacteriia</taxon>
        <taxon>Flavobacteriales</taxon>
        <taxon>Weeksellaceae</taxon>
        <taxon>Chryseobacterium group</taxon>
        <taxon>Chryseobacterium</taxon>
    </lineage>
</organism>
<dbReference type="Gene3D" id="3.90.550.10">
    <property type="entry name" value="Spore Coat Polysaccharide Biosynthesis Protein SpsA, Chain A"/>
    <property type="match status" value="1"/>
</dbReference>
<dbReference type="RefSeq" id="WP_089754808.1">
    <property type="nucleotide sequence ID" value="NZ_FNKL01000002.1"/>
</dbReference>
<dbReference type="EMBL" id="FNKL01000002">
    <property type="protein sequence ID" value="SDQ35753.1"/>
    <property type="molecule type" value="Genomic_DNA"/>
</dbReference>
<dbReference type="OrthoDB" id="635429at2"/>
<accession>A0A1H1A7W8</accession>
<protein>
    <submittedName>
        <fullName evidence="2">Glycosyl transferase family 2</fullName>
    </submittedName>
</protein>
<name>A0A1H1A7W8_9FLAO</name>
<dbReference type="InterPro" id="IPR001173">
    <property type="entry name" value="Glyco_trans_2-like"/>
</dbReference>
<dbReference type="SUPFAM" id="SSF53448">
    <property type="entry name" value="Nucleotide-diphospho-sugar transferases"/>
    <property type="match status" value="1"/>
</dbReference>
<evidence type="ECO:0000259" key="1">
    <source>
        <dbReference type="Pfam" id="PF00535"/>
    </source>
</evidence>
<dbReference type="PANTHER" id="PTHR22916">
    <property type="entry name" value="GLYCOSYLTRANSFERASE"/>
    <property type="match status" value="1"/>
</dbReference>
<keyword evidence="2" id="KW-0808">Transferase</keyword>
<dbReference type="GO" id="GO:0016758">
    <property type="term" value="F:hexosyltransferase activity"/>
    <property type="evidence" value="ECO:0007669"/>
    <property type="project" value="UniProtKB-ARBA"/>
</dbReference>
<dbReference type="STRING" id="311333.SAMN05421664_1299"/>
<proteinExistence type="predicted"/>
<evidence type="ECO:0000313" key="3">
    <source>
        <dbReference type="Proteomes" id="UP000199627"/>
    </source>
</evidence>
<feature type="domain" description="Glycosyltransferase 2-like" evidence="1">
    <location>
        <begin position="4"/>
        <end position="164"/>
    </location>
</feature>
<dbReference type="Pfam" id="PF00535">
    <property type="entry name" value="Glycos_transf_2"/>
    <property type="match status" value="1"/>
</dbReference>